<sequence>MSSASALRSLRSVAVSSSRARLAAPKSGASKLQQLLVTGRAVTQCQRSFSVSARSFGEGASDVAVSSKLSEEIKYEQEAASADGAAEPDFIKEFKSKGVWTVVDNAGQDEITLTRKFGNESLRLMFSIADLQAEEDPAYEEDGAEAEDADADAEPSNTSPIRASLSITKSNGSGALNIDAVCQEGRFIVDNIAYYKDAQEGTELTAEADWKRRGLYLGPVFETLDTGVQEEFEKYLTERGVDDTLATFIPEYAEYKEQQEYVKWLSNVKTFIDL</sequence>
<reference evidence="2 3" key="1">
    <citation type="journal article" date="2019" name="Nat. Ecol. Evol.">
        <title>Megaphylogeny resolves global patterns of mushroom evolution.</title>
        <authorList>
            <person name="Varga T."/>
            <person name="Krizsan K."/>
            <person name="Foldi C."/>
            <person name="Dima B."/>
            <person name="Sanchez-Garcia M."/>
            <person name="Sanchez-Ramirez S."/>
            <person name="Szollosi G.J."/>
            <person name="Szarkandi J.G."/>
            <person name="Papp V."/>
            <person name="Albert L."/>
            <person name="Andreopoulos W."/>
            <person name="Angelini C."/>
            <person name="Antonin V."/>
            <person name="Barry K.W."/>
            <person name="Bougher N.L."/>
            <person name="Buchanan P."/>
            <person name="Buyck B."/>
            <person name="Bense V."/>
            <person name="Catcheside P."/>
            <person name="Chovatia M."/>
            <person name="Cooper J."/>
            <person name="Damon W."/>
            <person name="Desjardin D."/>
            <person name="Finy P."/>
            <person name="Geml J."/>
            <person name="Haridas S."/>
            <person name="Hughes K."/>
            <person name="Justo A."/>
            <person name="Karasinski D."/>
            <person name="Kautmanova I."/>
            <person name="Kiss B."/>
            <person name="Kocsube S."/>
            <person name="Kotiranta H."/>
            <person name="LaButti K.M."/>
            <person name="Lechner B.E."/>
            <person name="Liimatainen K."/>
            <person name="Lipzen A."/>
            <person name="Lukacs Z."/>
            <person name="Mihaltcheva S."/>
            <person name="Morgado L.N."/>
            <person name="Niskanen T."/>
            <person name="Noordeloos M.E."/>
            <person name="Ohm R.A."/>
            <person name="Ortiz-Santana B."/>
            <person name="Ovrebo C."/>
            <person name="Racz N."/>
            <person name="Riley R."/>
            <person name="Savchenko A."/>
            <person name="Shiryaev A."/>
            <person name="Soop K."/>
            <person name="Spirin V."/>
            <person name="Szebenyi C."/>
            <person name="Tomsovsky M."/>
            <person name="Tulloss R.E."/>
            <person name="Uehling J."/>
            <person name="Grigoriev I.V."/>
            <person name="Vagvolgyi C."/>
            <person name="Papp T."/>
            <person name="Martin F.M."/>
            <person name="Miettinen O."/>
            <person name="Hibbett D.S."/>
            <person name="Nagy L.G."/>
        </authorList>
    </citation>
    <scope>NUCLEOTIDE SEQUENCE [LARGE SCALE GENOMIC DNA]</scope>
    <source>
        <strain evidence="2 3">CBS 309.79</strain>
    </source>
</reference>
<dbReference type="Proteomes" id="UP000305067">
    <property type="component" value="Unassembled WGS sequence"/>
</dbReference>
<protein>
    <submittedName>
        <fullName evidence="2">Mitochondrial glyco protein</fullName>
    </submittedName>
</protein>
<name>A0A5C3Q7Y1_9AGAR</name>
<dbReference type="Gene3D" id="3.10.280.10">
    <property type="entry name" value="Mitochondrial glycoprotein"/>
    <property type="match status" value="1"/>
</dbReference>
<dbReference type="AlphaFoldDB" id="A0A5C3Q7Y1"/>
<feature type="compositionally biased region" description="Acidic residues" evidence="1">
    <location>
        <begin position="135"/>
        <end position="153"/>
    </location>
</feature>
<dbReference type="PANTHER" id="PTHR10826:SF1">
    <property type="entry name" value="COMPLEMENT COMPONENT 1 Q SUBCOMPONENT-BINDING PROTEIN, MITOCHONDRIAL"/>
    <property type="match status" value="1"/>
</dbReference>
<feature type="compositionally biased region" description="Low complexity" evidence="1">
    <location>
        <begin position="1"/>
        <end position="24"/>
    </location>
</feature>
<feature type="region of interest" description="Disordered" evidence="1">
    <location>
        <begin position="135"/>
        <end position="160"/>
    </location>
</feature>
<dbReference type="EMBL" id="ML178849">
    <property type="protein sequence ID" value="TFK97277.1"/>
    <property type="molecule type" value="Genomic_DNA"/>
</dbReference>
<dbReference type="InterPro" id="IPR036561">
    <property type="entry name" value="MAM33_sf"/>
</dbReference>
<dbReference type="InterPro" id="IPR003428">
    <property type="entry name" value="MAM33"/>
</dbReference>
<evidence type="ECO:0000313" key="2">
    <source>
        <dbReference type="EMBL" id="TFK97277.1"/>
    </source>
</evidence>
<dbReference type="OrthoDB" id="278212at2759"/>
<dbReference type="Pfam" id="PF02330">
    <property type="entry name" value="MAM33"/>
    <property type="match status" value="1"/>
</dbReference>
<dbReference type="GO" id="GO:0042256">
    <property type="term" value="P:cytosolic ribosome assembly"/>
    <property type="evidence" value="ECO:0007669"/>
    <property type="project" value="TreeGrafter"/>
</dbReference>
<dbReference type="PANTHER" id="PTHR10826">
    <property type="entry name" value="COMPLEMENT COMPONENT 1"/>
    <property type="match status" value="1"/>
</dbReference>
<dbReference type="SUPFAM" id="SSF54529">
    <property type="entry name" value="Mitochondrial glycoprotein MAM33-like"/>
    <property type="match status" value="1"/>
</dbReference>
<dbReference type="GO" id="GO:0005759">
    <property type="term" value="C:mitochondrial matrix"/>
    <property type="evidence" value="ECO:0007669"/>
    <property type="project" value="InterPro"/>
</dbReference>
<evidence type="ECO:0000256" key="1">
    <source>
        <dbReference type="SAM" id="MobiDB-lite"/>
    </source>
</evidence>
<keyword evidence="3" id="KW-1185">Reference proteome</keyword>
<evidence type="ECO:0000313" key="3">
    <source>
        <dbReference type="Proteomes" id="UP000305067"/>
    </source>
</evidence>
<dbReference type="STRING" id="1884261.A0A5C3Q7Y1"/>
<gene>
    <name evidence="2" type="ORF">BDV98DRAFT_574867</name>
</gene>
<proteinExistence type="predicted"/>
<organism evidence="2 3">
    <name type="scientific">Pterulicium gracile</name>
    <dbReference type="NCBI Taxonomy" id="1884261"/>
    <lineage>
        <taxon>Eukaryota</taxon>
        <taxon>Fungi</taxon>
        <taxon>Dikarya</taxon>
        <taxon>Basidiomycota</taxon>
        <taxon>Agaricomycotina</taxon>
        <taxon>Agaricomycetes</taxon>
        <taxon>Agaricomycetidae</taxon>
        <taxon>Agaricales</taxon>
        <taxon>Pleurotineae</taxon>
        <taxon>Pterulaceae</taxon>
        <taxon>Pterulicium</taxon>
    </lineage>
</organism>
<feature type="region of interest" description="Disordered" evidence="1">
    <location>
        <begin position="1"/>
        <end position="29"/>
    </location>
</feature>
<accession>A0A5C3Q7Y1</accession>